<keyword evidence="2" id="KW-1185">Reference proteome</keyword>
<name>A0ABQ9HBG3_9NEOP</name>
<evidence type="ECO:0000313" key="2">
    <source>
        <dbReference type="Proteomes" id="UP001159363"/>
    </source>
</evidence>
<comment type="caution">
    <text evidence="1">The sequence shown here is derived from an EMBL/GenBank/DDBJ whole genome shotgun (WGS) entry which is preliminary data.</text>
</comment>
<proteinExistence type="predicted"/>
<protein>
    <submittedName>
        <fullName evidence="1">Uncharacterized protein</fullName>
    </submittedName>
</protein>
<organism evidence="1 2">
    <name type="scientific">Dryococelus australis</name>
    <dbReference type="NCBI Taxonomy" id="614101"/>
    <lineage>
        <taxon>Eukaryota</taxon>
        <taxon>Metazoa</taxon>
        <taxon>Ecdysozoa</taxon>
        <taxon>Arthropoda</taxon>
        <taxon>Hexapoda</taxon>
        <taxon>Insecta</taxon>
        <taxon>Pterygota</taxon>
        <taxon>Neoptera</taxon>
        <taxon>Polyneoptera</taxon>
        <taxon>Phasmatodea</taxon>
        <taxon>Verophasmatodea</taxon>
        <taxon>Anareolatae</taxon>
        <taxon>Phasmatidae</taxon>
        <taxon>Eurycanthinae</taxon>
        <taxon>Dryococelus</taxon>
    </lineage>
</organism>
<accession>A0ABQ9HBG3</accession>
<evidence type="ECO:0000313" key="1">
    <source>
        <dbReference type="EMBL" id="KAJ8881609.1"/>
    </source>
</evidence>
<sequence length="132" mass="15350">MSVLIPKQHLDGEKKMCEEKKKATNSSMSIHDESDNVTFDSYRKHAVQELPELQDINKKSVISYVGQVEEIDKDVYKVRLMRKKESSWKFNFPDKEDVSFVERSEIRLKIHQPDIAVMTFGLNFSSVKGKLL</sequence>
<reference evidence="1 2" key="1">
    <citation type="submission" date="2023-02" db="EMBL/GenBank/DDBJ databases">
        <title>LHISI_Scaffold_Assembly.</title>
        <authorList>
            <person name="Stuart O.P."/>
            <person name="Cleave R."/>
            <person name="Magrath M.J.L."/>
            <person name="Mikheyev A.S."/>
        </authorList>
    </citation>
    <scope>NUCLEOTIDE SEQUENCE [LARGE SCALE GENOMIC DNA]</scope>
    <source>
        <strain evidence="1">Daus_M_001</strain>
        <tissue evidence="1">Leg muscle</tissue>
    </source>
</reference>
<dbReference type="Proteomes" id="UP001159363">
    <property type="component" value="Chromosome 5"/>
</dbReference>
<dbReference type="EMBL" id="JARBHB010000006">
    <property type="protein sequence ID" value="KAJ8881609.1"/>
    <property type="molecule type" value="Genomic_DNA"/>
</dbReference>
<gene>
    <name evidence="1" type="ORF">PR048_018095</name>
</gene>